<gene>
    <name evidence="7" type="ORF">ACJRO7_026464</name>
</gene>
<protein>
    <recommendedName>
        <fullName evidence="6">S-protein homolog</fullName>
    </recommendedName>
</protein>
<accession>A0ABD3JP44</accession>
<dbReference type="GO" id="GO:0060320">
    <property type="term" value="P:rejection of self pollen"/>
    <property type="evidence" value="ECO:0007669"/>
    <property type="project" value="UniProtKB-KW"/>
</dbReference>
<evidence type="ECO:0000256" key="5">
    <source>
        <dbReference type="ARBA" id="ARBA00022729"/>
    </source>
</evidence>
<dbReference type="PANTHER" id="PTHR31232:SF144">
    <property type="entry name" value="S-PROTEIN HOMOLOG 2"/>
    <property type="match status" value="1"/>
</dbReference>
<evidence type="ECO:0000313" key="7">
    <source>
        <dbReference type="EMBL" id="KAL3729355.1"/>
    </source>
</evidence>
<dbReference type="Proteomes" id="UP001634007">
    <property type="component" value="Unassembled WGS sequence"/>
</dbReference>
<evidence type="ECO:0000256" key="4">
    <source>
        <dbReference type="ARBA" id="ARBA00022525"/>
    </source>
</evidence>
<name>A0ABD3JP44_EUCGL</name>
<keyword evidence="8" id="KW-1185">Reference proteome</keyword>
<sequence length="135" mass="15587">MMKTSATLVIICYLFVTNCVGSIWIKAYVKINNILPPGTILIVHCKSKEDDLGIHHITGSWGFSFIPHFFDGTMFSCSFAWPGEFHWFDIYVQSRDQEKCTQCIWEISPQGPCRWNGLTGEFNTCYFWSPSSKLW</sequence>
<keyword evidence="3 6" id="KW-0713">Self-incompatibility</keyword>
<dbReference type="InterPro" id="IPR010264">
    <property type="entry name" value="Self-incomp_S1"/>
</dbReference>
<organism evidence="7 8">
    <name type="scientific">Eucalyptus globulus</name>
    <name type="common">Tasmanian blue gum</name>
    <dbReference type="NCBI Taxonomy" id="34317"/>
    <lineage>
        <taxon>Eukaryota</taxon>
        <taxon>Viridiplantae</taxon>
        <taxon>Streptophyta</taxon>
        <taxon>Embryophyta</taxon>
        <taxon>Tracheophyta</taxon>
        <taxon>Spermatophyta</taxon>
        <taxon>Magnoliopsida</taxon>
        <taxon>eudicotyledons</taxon>
        <taxon>Gunneridae</taxon>
        <taxon>Pentapetalae</taxon>
        <taxon>rosids</taxon>
        <taxon>malvids</taxon>
        <taxon>Myrtales</taxon>
        <taxon>Myrtaceae</taxon>
        <taxon>Myrtoideae</taxon>
        <taxon>Eucalypteae</taxon>
        <taxon>Eucalyptus</taxon>
    </lineage>
</organism>
<comment type="similarity">
    <text evidence="2 6">Belongs to the plant self-incompatibility (S1) protein family.</text>
</comment>
<keyword evidence="4 6" id="KW-0964">Secreted</keyword>
<dbReference type="AlphaFoldDB" id="A0ABD3JP44"/>
<comment type="subcellular location">
    <subcellularLocation>
        <location evidence="1 6">Secreted</location>
    </subcellularLocation>
</comment>
<evidence type="ECO:0000256" key="3">
    <source>
        <dbReference type="ARBA" id="ARBA00022471"/>
    </source>
</evidence>
<dbReference type="PANTHER" id="PTHR31232">
    <property type="match status" value="1"/>
</dbReference>
<keyword evidence="5" id="KW-0732">Signal</keyword>
<evidence type="ECO:0000256" key="1">
    <source>
        <dbReference type="ARBA" id="ARBA00004613"/>
    </source>
</evidence>
<reference evidence="7 8" key="1">
    <citation type="submission" date="2024-11" db="EMBL/GenBank/DDBJ databases">
        <title>Chromosome-level genome assembly of Eucalyptus globulus Labill. provides insights into its genome evolution.</title>
        <authorList>
            <person name="Li X."/>
        </authorList>
    </citation>
    <scope>NUCLEOTIDE SEQUENCE [LARGE SCALE GENOMIC DNA]</scope>
    <source>
        <strain evidence="7">CL2024</strain>
        <tissue evidence="7">Fresh tender leaves</tissue>
    </source>
</reference>
<dbReference type="GO" id="GO:0005576">
    <property type="term" value="C:extracellular region"/>
    <property type="evidence" value="ECO:0007669"/>
    <property type="project" value="UniProtKB-SubCell"/>
</dbReference>
<proteinExistence type="inferred from homology"/>
<comment type="caution">
    <text evidence="7">The sequence shown here is derived from an EMBL/GenBank/DDBJ whole genome shotgun (WGS) entry which is preliminary data.</text>
</comment>
<evidence type="ECO:0000256" key="2">
    <source>
        <dbReference type="ARBA" id="ARBA00005581"/>
    </source>
</evidence>
<evidence type="ECO:0000256" key="6">
    <source>
        <dbReference type="RuleBase" id="RU367044"/>
    </source>
</evidence>
<dbReference type="EMBL" id="JBJKBG010000007">
    <property type="protein sequence ID" value="KAL3729355.1"/>
    <property type="molecule type" value="Genomic_DNA"/>
</dbReference>
<evidence type="ECO:0000313" key="8">
    <source>
        <dbReference type="Proteomes" id="UP001634007"/>
    </source>
</evidence>
<dbReference type="Pfam" id="PF05938">
    <property type="entry name" value="Self-incomp_S1"/>
    <property type="match status" value="1"/>
</dbReference>